<dbReference type="EMBL" id="JBHLWV010000020">
    <property type="protein sequence ID" value="MFC0315452.1"/>
    <property type="molecule type" value="Genomic_DNA"/>
</dbReference>
<evidence type="ECO:0000313" key="2">
    <source>
        <dbReference type="EMBL" id="MFC0315452.1"/>
    </source>
</evidence>
<keyword evidence="3" id="KW-1185">Reference proteome</keyword>
<dbReference type="Proteomes" id="UP001589783">
    <property type="component" value="Unassembled WGS sequence"/>
</dbReference>
<protein>
    <submittedName>
        <fullName evidence="2">TOBE domain-containing protein</fullName>
    </submittedName>
</protein>
<organism evidence="2 3">
    <name type="scientific">Gordonia phosphorivorans</name>
    <dbReference type="NCBI Taxonomy" id="1056982"/>
    <lineage>
        <taxon>Bacteria</taxon>
        <taxon>Bacillati</taxon>
        <taxon>Actinomycetota</taxon>
        <taxon>Actinomycetes</taxon>
        <taxon>Mycobacteriales</taxon>
        <taxon>Gordoniaceae</taxon>
        <taxon>Gordonia</taxon>
    </lineage>
</organism>
<evidence type="ECO:0000259" key="1">
    <source>
        <dbReference type="Pfam" id="PF08402"/>
    </source>
</evidence>
<sequence>MLIELQQLRRDLPDIAIVHVTHDQAEALALADRIAIMRNARLEAIDRADCLFHRPPSEFAATFLGGADILPARALTAVEAGAVGTYEHGGLHLRALSHDALGGDKHVALAVRPWAWRLLPHAGDNAVQVQVHDSQWRGAVRHVRARVLATDQFIGVDVPVLDAPPTPGEQLWAHVAAEHVHVVPAEKSA</sequence>
<comment type="caution">
    <text evidence="2">The sequence shown here is derived from an EMBL/GenBank/DDBJ whole genome shotgun (WGS) entry which is preliminary data.</text>
</comment>
<dbReference type="InterPro" id="IPR008995">
    <property type="entry name" value="Mo/tungstate-bd_C_term_dom"/>
</dbReference>
<accession>A0ABV6H998</accession>
<dbReference type="InterPro" id="IPR047641">
    <property type="entry name" value="ABC_transpr_MalK/UgpC-like"/>
</dbReference>
<gene>
    <name evidence="2" type="ORF">ACFFJD_11390</name>
</gene>
<name>A0ABV6H998_9ACTN</name>
<dbReference type="SUPFAM" id="SSF50331">
    <property type="entry name" value="MOP-like"/>
    <property type="match status" value="1"/>
</dbReference>
<feature type="domain" description="Transport-associated OB type 2" evidence="1">
    <location>
        <begin position="109"/>
        <end position="182"/>
    </location>
</feature>
<dbReference type="SUPFAM" id="SSF52540">
    <property type="entry name" value="P-loop containing nucleoside triphosphate hydrolases"/>
    <property type="match status" value="1"/>
</dbReference>
<dbReference type="RefSeq" id="WP_382364155.1">
    <property type="nucleotide sequence ID" value="NZ_JBHLWV010000020.1"/>
</dbReference>
<dbReference type="InterPro" id="IPR013611">
    <property type="entry name" value="Transp-assoc_OB_typ2"/>
</dbReference>
<evidence type="ECO:0000313" key="3">
    <source>
        <dbReference type="Proteomes" id="UP001589783"/>
    </source>
</evidence>
<dbReference type="InterPro" id="IPR027417">
    <property type="entry name" value="P-loop_NTPase"/>
</dbReference>
<dbReference type="Pfam" id="PF08402">
    <property type="entry name" value="TOBE_2"/>
    <property type="match status" value="1"/>
</dbReference>
<reference evidence="2 3" key="1">
    <citation type="submission" date="2024-09" db="EMBL/GenBank/DDBJ databases">
        <authorList>
            <person name="Sun Q."/>
            <person name="Mori K."/>
        </authorList>
    </citation>
    <scope>NUCLEOTIDE SEQUENCE [LARGE SCALE GENOMIC DNA]</scope>
    <source>
        <strain evidence="2 3">CCM 7957</strain>
    </source>
</reference>
<proteinExistence type="predicted"/>
<dbReference type="PANTHER" id="PTHR43875:SF12">
    <property type="entry name" value="SN-GLYCEROL-3-PHOSPHATE IMPORT ATP-BINDING PROTEIN UGPC"/>
    <property type="match status" value="1"/>
</dbReference>
<dbReference type="PANTHER" id="PTHR43875">
    <property type="entry name" value="MALTODEXTRIN IMPORT ATP-BINDING PROTEIN MSMX"/>
    <property type="match status" value="1"/>
</dbReference>
<dbReference type="Gene3D" id="3.40.50.300">
    <property type="entry name" value="P-loop containing nucleotide triphosphate hydrolases"/>
    <property type="match status" value="1"/>
</dbReference>